<dbReference type="GO" id="GO:0003700">
    <property type="term" value="F:DNA-binding transcription factor activity"/>
    <property type="evidence" value="ECO:0007669"/>
    <property type="project" value="InterPro"/>
</dbReference>
<dbReference type="RefSeq" id="WP_112382749.1">
    <property type="nucleotide sequence ID" value="NZ_WSUT01000005.1"/>
</dbReference>
<dbReference type="GO" id="GO:0006950">
    <property type="term" value="P:response to stress"/>
    <property type="evidence" value="ECO:0007669"/>
    <property type="project" value="TreeGrafter"/>
</dbReference>
<dbReference type="AlphaFoldDB" id="A0A1G7EMY7"/>
<dbReference type="Gene3D" id="1.10.10.10">
    <property type="entry name" value="Winged helix-like DNA-binding domain superfamily/Winged helix DNA-binding domain"/>
    <property type="match status" value="1"/>
</dbReference>
<gene>
    <name evidence="2" type="ORF">GQR91_15755</name>
    <name evidence="3" type="ORF">SAMN05216557_10132</name>
</gene>
<dbReference type="PROSITE" id="PS50995">
    <property type="entry name" value="HTH_MARR_2"/>
    <property type="match status" value="1"/>
</dbReference>
<feature type="domain" description="HTH marR-type" evidence="1">
    <location>
        <begin position="21"/>
        <end position="156"/>
    </location>
</feature>
<evidence type="ECO:0000259" key="1">
    <source>
        <dbReference type="PROSITE" id="PS50995"/>
    </source>
</evidence>
<evidence type="ECO:0000313" key="2">
    <source>
        <dbReference type="EMBL" id="MWC45076.1"/>
    </source>
</evidence>
<accession>A0A1G7EMY7</accession>
<dbReference type="EMBL" id="WSUT01000005">
    <property type="protein sequence ID" value="MWC45076.1"/>
    <property type="molecule type" value="Genomic_DNA"/>
</dbReference>
<dbReference type="PRINTS" id="PR00598">
    <property type="entry name" value="HTHMARR"/>
</dbReference>
<keyword evidence="3" id="KW-0238">DNA-binding</keyword>
<evidence type="ECO:0000313" key="3">
    <source>
        <dbReference type="EMBL" id="SDE65014.1"/>
    </source>
</evidence>
<dbReference type="Proteomes" id="UP000323502">
    <property type="component" value="Unassembled WGS sequence"/>
</dbReference>
<proteinExistence type="predicted"/>
<keyword evidence="4" id="KW-1185">Reference proteome</keyword>
<dbReference type="InterPro" id="IPR000835">
    <property type="entry name" value="HTH_MarR-typ"/>
</dbReference>
<sequence length="174" mass="19767">MAKPVNMTALNQSASAQFLREPELRKGMELMYFGNSHIVRSIDRGLAAQGLGRAHHRALYFIARRPDMTVSELLSILAITKQSLGRVLNELTERGLLETRPGDRDRRQRLLRLTPEGLTMESTLFEALREKLSLAYARAGQQAVTGFWTVLEGLIPEEERTRIEKLRLLDKRPG</sequence>
<dbReference type="Proteomes" id="UP000436801">
    <property type="component" value="Unassembled WGS sequence"/>
</dbReference>
<dbReference type="GO" id="GO:0003677">
    <property type="term" value="F:DNA binding"/>
    <property type="evidence" value="ECO:0007669"/>
    <property type="project" value="UniProtKB-KW"/>
</dbReference>
<dbReference type="InterPro" id="IPR036390">
    <property type="entry name" value="WH_DNA-bd_sf"/>
</dbReference>
<name>A0A1G7EMY7_9SPHN</name>
<dbReference type="EMBL" id="FNBI01000001">
    <property type="protein sequence ID" value="SDE65014.1"/>
    <property type="molecule type" value="Genomic_DNA"/>
</dbReference>
<dbReference type="OrthoDB" id="9799368at2"/>
<reference evidence="2 5" key="2">
    <citation type="submission" date="2019-12" db="EMBL/GenBank/DDBJ databases">
        <authorList>
            <person name="Zheng J."/>
        </authorList>
    </citation>
    <scope>NUCLEOTIDE SEQUENCE [LARGE SCALE GENOMIC DNA]</scope>
    <source>
        <strain evidence="2 5">DSM 27347</strain>
    </source>
</reference>
<dbReference type="InterPro" id="IPR036388">
    <property type="entry name" value="WH-like_DNA-bd_sf"/>
</dbReference>
<dbReference type="SMART" id="SM00347">
    <property type="entry name" value="HTH_MARR"/>
    <property type="match status" value="1"/>
</dbReference>
<evidence type="ECO:0000313" key="4">
    <source>
        <dbReference type="Proteomes" id="UP000323502"/>
    </source>
</evidence>
<reference evidence="3 4" key="1">
    <citation type="submission" date="2016-10" db="EMBL/GenBank/DDBJ databases">
        <authorList>
            <person name="Varghese N."/>
            <person name="Submissions S."/>
        </authorList>
    </citation>
    <scope>NUCLEOTIDE SEQUENCE [LARGE SCALE GENOMIC DNA]</scope>
    <source>
        <strain evidence="3 4">S7-754</strain>
    </source>
</reference>
<protein>
    <submittedName>
        <fullName evidence="3">DNA-binding transcriptional regulator, MarR family</fullName>
    </submittedName>
    <submittedName>
        <fullName evidence="2">MarR family transcriptional regulator</fullName>
    </submittedName>
</protein>
<evidence type="ECO:0000313" key="5">
    <source>
        <dbReference type="Proteomes" id="UP000436801"/>
    </source>
</evidence>
<dbReference type="Pfam" id="PF12802">
    <property type="entry name" value="MarR_2"/>
    <property type="match status" value="1"/>
</dbReference>
<dbReference type="PANTHER" id="PTHR33164:SF44">
    <property type="entry name" value="TRANSCRIPTIONAL REGULATORY PROTEIN"/>
    <property type="match status" value="1"/>
</dbReference>
<dbReference type="SUPFAM" id="SSF46785">
    <property type="entry name" value="Winged helix' DNA-binding domain"/>
    <property type="match status" value="1"/>
</dbReference>
<dbReference type="PANTHER" id="PTHR33164">
    <property type="entry name" value="TRANSCRIPTIONAL REGULATOR, MARR FAMILY"/>
    <property type="match status" value="1"/>
</dbReference>
<dbReference type="InterPro" id="IPR039422">
    <property type="entry name" value="MarR/SlyA-like"/>
</dbReference>
<organism evidence="3 4">
    <name type="scientific">Sphingomonas carotinifaciens</name>
    <dbReference type="NCBI Taxonomy" id="1166323"/>
    <lineage>
        <taxon>Bacteria</taxon>
        <taxon>Pseudomonadati</taxon>
        <taxon>Pseudomonadota</taxon>
        <taxon>Alphaproteobacteria</taxon>
        <taxon>Sphingomonadales</taxon>
        <taxon>Sphingomonadaceae</taxon>
        <taxon>Sphingomonas</taxon>
    </lineage>
</organism>